<organism evidence="4 5">
    <name type="scientific">Anaerofilum hominis</name>
    <dbReference type="NCBI Taxonomy" id="2763016"/>
    <lineage>
        <taxon>Bacteria</taxon>
        <taxon>Bacillati</taxon>
        <taxon>Bacillota</taxon>
        <taxon>Clostridia</taxon>
        <taxon>Eubacteriales</taxon>
        <taxon>Oscillospiraceae</taxon>
        <taxon>Anaerofilum</taxon>
    </lineage>
</organism>
<feature type="transmembrane region" description="Helical" evidence="2">
    <location>
        <begin position="151"/>
        <end position="172"/>
    </location>
</feature>
<feature type="transmembrane region" description="Helical" evidence="2">
    <location>
        <begin position="184"/>
        <end position="205"/>
    </location>
</feature>
<evidence type="ECO:0000313" key="5">
    <source>
        <dbReference type="Proteomes" id="UP000659630"/>
    </source>
</evidence>
<feature type="domain" description="HTH cro/C1-type" evidence="3">
    <location>
        <begin position="7"/>
        <end position="61"/>
    </location>
</feature>
<dbReference type="EMBL" id="JACONZ010000005">
    <property type="protein sequence ID" value="MBC5582523.1"/>
    <property type="molecule type" value="Genomic_DNA"/>
</dbReference>
<evidence type="ECO:0000256" key="2">
    <source>
        <dbReference type="SAM" id="Phobius"/>
    </source>
</evidence>
<evidence type="ECO:0000313" key="4">
    <source>
        <dbReference type="EMBL" id="MBC5582523.1"/>
    </source>
</evidence>
<sequence length="212" mass="24107">MDIGPKIKNARLDANLTQEQVAEALGVSRQTISNWENEKTYPDIISVVKMSDLYHISLDHLLKEEKIMLNYLDYLEESTNTVKSNDRKAKITFISVYLAIWAFAIIVFWFFTSGSDAMGYSLMFLWVLLPVSTFTFSLMIGRNNYWGNQKWVSSIVFGIMYMLAEYATFNAANMTAFNKFNMPRFGMLAGGAVMSAAGIAIGRAVRRMKHSR</sequence>
<dbReference type="Proteomes" id="UP000659630">
    <property type="component" value="Unassembled WGS sequence"/>
</dbReference>
<dbReference type="AlphaFoldDB" id="A0A923L291"/>
<dbReference type="PANTHER" id="PTHR46558">
    <property type="entry name" value="TRACRIPTIONAL REGULATORY PROTEIN-RELATED-RELATED"/>
    <property type="match status" value="1"/>
</dbReference>
<dbReference type="CDD" id="cd00093">
    <property type="entry name" value="HTH_XRE"/>
    <property type="match status" value="1"/>
</dbReference>
<dbReference type="Pfam" id="PF01381">
    <property type="entry name" value="HTH_3"/>
    <property type="match status" value="1"/>
</dbReference>
<reference evidence="4" key="1">
    <citation type="submission" date="2020-08" db="EMBL/GenBank/DDBJ databases">
        <title>Genome public.</title>
        <authorList>
            <person name="Liu C."/>
            <person name="Sun Q."/>
        </authorList>
    </citation>
    <scope>NUCLEOTIDE SEQUENCE</scope>
    <source>
        <strain evidence="4">BX8</strain>
    </source>
</reference>
<proteinExistence type="predicted"/>
<dbReference type="SUPFAM" id="SSF47413">
    <property type="entry name" value="lambda repressor-like DNA-binding domains"/>
    <property type="match status" value="1"/>
</dbReference>
<dbReference type="InterPro" id="IPR001387">
    <property type="entry name" value="Cro/C1-type_HTH"/>
</dbReference>
<dbReference type="PANTHER" id="PTHR46558:SF13">
    <property type="entry name" value="HTH-TYPE TRANSCRIPTIONAL REGULATOR IMMR"/>
    <property type="match status" value="1"/>
</dbReference>
<dbReference type="GO" id="GO:0003677">
    <property type="term" value="F:DNA binding"/>
    <property type="evidence" value="ECO:0007669"/>
    <property type="project" value="UniProtKB-KW"/>
</dbReference>
<name>A0A923L291_9FIRM</name>
<gene>
    <name evidence="4" type="ORF">H8S23_13495</name>
</gene>
<keyword evidence="5" id="KW-1185">Reference proteome</keyword>
<feature type="transmembrane region" description="Helical" evidence="2">
    <location>
        <begin position="91"/>
        <end position="111"/>
    </location>
</feature>
<keyword evidence="2" id="KW-0472">Membrane</keyword>
<dbReference type="InterPro" id="IPR010982">
    <property type="entry name" value="Lambda_DNA-bd_dom_sf"/>
</dbReference>
<keyword evidence="1" id="KW-0238">DNA-binding</keyword>
<keyword evidence="2" id="KW-1133">Transmembrane helix</keyword>
<comment type="caution">
    <text evidence="4">The sequence shown here is derived from an EMBL/GenBank/DDBJ whole genome shotgun (WGS) entry which is preliminary data.</text>
</comment>
<keyword evidence="2" id="KW-0812">Transmembrane</keyword>
<evidence type="ECO:0000256" key="1">
    <source>
        <dbReference type="ARBA" id="ARBA00023125"/>
    </source>
</evidence>
<dbReference type="Gene3D" id="1.10.260.40">
    <property type="entry name" value="lambda repressor-like DNA-binding domains"/>
    <property type="match status" value="1"/>
</dbReference>
<evidence type="ECO:0000259" key="3">
    <source>
        <dbReference type="PROSITE" id="PS50943"/>
    </source>
</evidence>
<feature type="transmembrane region" description="Helical" evidence="2">
    <location>
        <begin position="117"/>
        <end position="139"/>
    </location>
</feature>
<protein>
    <submittedName>
        <fullName evidence="4">Helix-turn-helix transcriptional regulator</fullName>
    </submittedName>
</protein>
<accession>A0A923L291</accession>
<dbReference type="SMART" id="SM00530">
    <property type="entry name" value="HTH_XRE"/>
    <property type="match status" value="1"/>
</dbReference>
<dbReference type="PROSITE" id="PS50943">
    <property type="entry name" value="HTH_CROC1"/>
    <property type="match status" value="1"/>
</dbReference>